<evidence type="ECO:0000313" key="2">
    <source>
        <dbReference type="EMBL" id="MBO8459677.1"/>
    </source>
</evidence>
<gene>
    <name evidence="2" type="ORF">IAA73_05005</name>
</gene>
<dbReference type="InterPro" id="IPR021428">
    <property type="entry name" value="DUF3078"/>
</dbReference>
<feature type="signal peptide" evidence="1">
    <location>
        <begin position="1"/>
        <end position="22"/>
    </location>
</feature>
<dbReference type="EMBL" id="JADIMG010000050">
    <property type="protein sequence ID" value="MBO8459677.1"/>
    <property type="molecule type" value="Genomic_DNA"/>
</dbReference>
<reference evidence="2" key="2">
    <citation type="journal article" date="2021" name="PeerJ">
        <title>Extensive microbial diversity within the chicken gut microbiome revealed by metagenomics and culture.</title>
        <authorList>
            <person name="Gilroy R."/>
            <person name="Ravi A."/>
            <person name="Getino M."/>
            <person name="Pursley I."/>
            <person name="Horton D.L."/>
            <person name="Alikhan N.F."/>
            <person name="Baker D."/>
            <person name="Gharbi K."/>
            <person name="Hall N."/>
            <person name="Watson M."/>
            <person name="Adriaenssens E.M."/>
            <person name="Foster-Nyarko E."/>
            <person name="Jarju S."/>
            <person name="Secka A."/>
            <person name="Antonio M."/>
            <person name="Oren A."/>
            <person name="Chaudhuri R.R."/>
            <person name="La Ragione R."/>
            <person name="Hildebrand F."/>
            <person name="Pallen M.J."/>
        </authorList>
    </citation>
    <scope>NUCLEOTIDE SEQUENCE</scope>
    <source>
        <strain evidence="2">G3-3990</strain>
    </source>
</reference>
<dbReference type="AlphaFoldDB" id="A0A9D9N458"/>
<evidence type="ECO:0000313" key="3">
    <source>
        <dbReference type="Proteomes" id="UP000823641"/>
    </source>
</evidence>
<evidence type="ECO:0000256" key="1">
    <source>
        <dbReference type="SAM" id="SignalP"/>
    </source>
</evidence>
<sequence length="502" mass="57580">MRFISITLLALFMLLLPHFASASPFWAANDTVVLQDTVYMKDLLNTANMDSVLEAILLQKLEEQGKMLARQNDSIEALHKAEMDSSYVACTTGDSTLIKRRRLLSEQYNPLCIELVFKPIERKINWDGKLDFGKLYFGTPKQLGAKEKSISDTLFSNQIALEKLRDDARVYLSGHNAGLYKGMYNELPDISQLKNRKIHDQEWKKVKFETNGPKGNYSDIQVEKIKVARWVRKGSAIFQFSQNYISKNWYKGGNSNISILGILDGSINYDNKDNIQWENTAEWRAGFNSVEGDTLRKLSTNDDVFRIQSKLGIKAFDKFYYTGSVEFLTQFFNTYKEANSPELKTAAFAPIRLNIGVGLDYKPNDQLSVMLAPIAYKFVYVRDTAHINQNDFGVESDKDMLNEVGSSLKVVYSFKPIDAIQLDSRFYLYTNYKKVEVELELVANFIINRYLSARVSLYPRYDSTAILAEGEKAKLQFKEFVSIGFAHKFTETLDRKKKVRHL</sequence>
<accession>A0A9D9N458</accession>
<comment type="caution">
    <text evidence="2">The sequence shown here is derived from an EMBL/GenBank/DDBJ whole genome shotgun (WGS) entry which is preliminary data.</text>
</comment>
<name>A0A9D9N458_9BACT</name>
<feature type="chain" id="PRO_5039503761" evidence="1">
    <location>
        <begin position="23"/>
        <end position="502"/>
    </location>
</feature>
<dbReference type="Proteomes" id="UP000823641">
    <property type="component" value="Unassembled WGS sequence"/>
</dbReference>
<protein>
    <submittedName>
        <fullName evidence="2">DUF3078 domain-containing protein</fullName>
    </submittedName>
</protein>
<organism evidence="2 3">
    <name type="scientific">Candidatus Gallipaludibacter merdavium</name>
    <dbReference type="NCBI Taxonomy" id="2840839"/>
    <lineage>
        <taxon>Bacteria</taxon>
        <taxon>Pseudomonadati</taxon>
        <taxon>Bacteroidota</taxon>
        <taxon>Bacteroidia</taxon>
        <taxon>Bacteroidales</taxon>
        <taxon>Candidatus Gallipaludibacter</taxon>
    </lineage>
</organism>
<reference evidence="2" key="1">
    <citation type="submission" date="2020-10" db="EMBL/GenBank/DDBJ databases">
        <authorList>
            <person name="Gilroy R."/>
        </authorList>
    </citation>
    <scope>NUCLEOTIDE SEQUENCE</scope>
    <source>
        <strain evidence="2">G3-3990</strain>
    </source>
</reference>
<keyword evidence="1" id="KW-0732">Signal</keyword>
<dbReference type="Pfam" id="PF11276">
    <property type="entry name" value="DUF3078"/>
    <property type="match status" value="1"/>
</dbReference>
<proteinExistence type="predicted"/>